<proteinExistence type="predicted"/>
<dbReference type="EMBL" id="CP065383">
    <property type="protein sequence ID" value="QPM69168.1"/>
    <property type="molecule type" value="Genomic_DNA"/>
</dbReference>
<dbReference type="GO" id="GO:0004803">
    <property type="term" value="F:transposase activity"/>
    <property type="evidence" value="ECO:0007669"/>
    <property type="project" value="InterPro"/>
</dbReference>
<dbReference type="AlphaFoldDB" id="A0A7T1ANH2"/>
<evidence type="ECO:0000313" key="8">
    <source>
        <dbReference type="Proteomes" id="UP000594463"/>
    </source>
</evidence>
<dbReference type="Proteomes" id="UP000594463">
    <property type="component" value="Chromosome"/>
</dbReference>
<dbReference type="GO" id="GO:0006313">
    <property type="term" value="P:DNA transposition"/>
    <property type="evidence" value="ECO:0007669"/>
    <property type="project" value="InterPro"/>
</dbReference>
<evidence type="ECO:0000313" key="4">
    <source>
        <dbReference type="EMBL" id="QPM68433.1"/>
    </source>
</evidence>
<dbReference type="Pfam" id="PF01548">
    <property type="entry name" value="DEDD_Tnp_IS110"/>
    <property type="match status" value="1"/>
</dbReference>
<dbReference type="InterPro" id="IPR003346">
    <property type="entry name" value="Transposase_20"/>
</dbReference>
<dbReference type="PANTHER" id="PTHR33055">
    <property type="entry name" value="TRANSPOSASE FOR INSERTION SEQUENCE ELEMENT IS1111A"/>
    <property type="match status" value="1"/>
</dbReference>
<feature type="domain" description="Transposase IS116/IS110/IS902 C-terminal" evidence="3">
    <location>
        <begin position="199"/>
        <end position="284"/>
    </location>
</feature>
<evidence type="ECO:0000256" key="1">
    <source>
        <dbReference type="SAM" id="Coils"/>
    </source>
</evidence>
<evidence type="ECO:0000313" key="6">
    <source>
        <dbReference type="EMBL" id="QPM69168.1"/>
    </source>
</evidence>
<protein>
    <recommendedName>
        <fullName evidence="9">IS110 family transposase</fullName>
    </recommendedName>
</protein>
<dbReference type="PANTHER" id="PTHR33055:SF3">
    <property type="entry name" value="PUTATIVE TRANSPOSASE FOR IS117-RELATED"/>
    <property type="match status" value="1"/>
</dbReference>
<evidence type="ECO:0000313" key="5">
    <source>
        <dbReference type="EMBL" id="QPM68477.1"/>
    </source>
</evidence>
<evidence type="ECO:0000259" key="3">
    <source>
        <dbReference type="Pfam" id="PF02371"/>
    </source>
</evidence>
<dbReference type="EMBL" id="CP065383">
    <property type="protein sequence ID" value="QPM68477.1"/>
    <property type="molecule type" value="Genomic_DNA"/>
</dbReference>
<gene>
    <name evidence="4" type="ORF">RT761_01653</name>
    <name evidence="5" type="ORF">RT761_01698</name>
    <name evidence="6" type="ORF">RT761_02396</name>
    <name evidence="7" type="ORF">RT761_02567</name>
</gene>
<evidence type="ECO:0008006" key="9">
    <source>
        <dbReference type="Google" id="ProtNLM"/>
    </source>
</evidence>
<accession>A0A7T1ANH2</accession>
<sequence length="334" mass="37765">MKYQQVVGMDIAKDSVQASRFDGTTFFDFSFPNQEKSFLKEVQKSIPKSDPSHTLFVMEATGAYHLKLATTLYKKGYSVAVVNPFIIKKYAEMLLKRAKTDRKDARLIAQFGFYQEVTLFAPKESMAEEITQVLKGLDQLKKERTNLKNYREAFTCHNEINPVVRDIYQKQLEEIEKAIKTLEAEAKRLVSQYAPKEYQLLLSIKGIGKCSATALLGLLQKMDRFSRGKEVASFLGLAPQISQSGKDKGKAWLSKKGNGYLRRLLYLAALSASRSNAQCRELYQRLLAKGKPKKVALIAVANKLLRQAFAVLKSGCPYDPHYLKLKSNLEVVLT</sequence>
<dbReference type="KEGG" id="alam:RT761_01698"/>
<dbReference type="InterPro" id="IPR047650">
    <property type="entry name" value="Transpos_IS110"/>
</dbReference>
<evidence type="ECO:0000313" key="7">
    <source>
        <dbReference type="EMBL" id="QPM69337.1"/>
    </source>
</evidence>
<feature type="coiled-coil region" evidence="1">
    <location>
        <begin position="123"/>
        <end position="192"/>
    </location>
</feature>
<dbReference type="EMBL" id="CP065383">
    <property type="protein sequence ID" value="QPM69337.1"/>
    <property type="molecule type" value="Genomic_DNA"/>
</dbReference>
<organism evidence="6 8">
    <name type="scientific">Atribacter laminatus</name>
    <dbReference type="NCBI Taxonomy" id="2847778"/>
    <lineage>
        <taxon>Bacteria</taxon>
        <taxon>Pseudomonadati</taxon>
        <taxon>Atribacterota</taxon>
        <taxon>Atribacteria</taxon>
        <taxon>Atribacterales</taxon>
        <taxon>Atribacteraceae</taxon>
        <taxon>Atribacter</taxon>
    </lineage>
</organism>
<name>A0A7T1ANH2_ATRLM</name>
<dbReference type="NCBIfam" id="NF033542">
    <property type="entry name" value="transpos_IS110"/>
    <property type="match status" value="1"/>
</dbReference>
<dbReference type="GO" id="GO:0003677">
    <property type="term" value="F:DNA binding"/>
    <property type="evidence" value="ECO:0007669"/>
    <property type="project" value="InterPro"/>
</dbReference>
<dbReference type="InterPro" id="IPR002525">
    <property type="entry name" value="Transp_IS110-like_N"/>
</dbReference>
<dbReference type="Pfam" id="PF02371">
    <property type="entry name" value="Transposase_20"/>
    <property type="match status" value="1"/>
</dbReference>
<dbReference type="KEGG" id="alam:RT761_01653"/>
<dbReference type="EMBL" id="CP065383">
    <property type="protein sequence ID" value="QPM68433.1"/>
    <property type="molecule type" value="Genomic_DNA"/>
</dbReference>
<dbReference type="RefSeq" id="WP_218110940.1">
    <property type="nucleotide sequence ID" value="NZ_CP065383.1"/>
</dbReference>
<evidence type="ECO:0000259" key="2">
    <source>
        <dbReference type="Pfam" id="PF01548"/>
    </source>
</evidence>
<keyword evidence="1" id="KW-0175">Coiled coil</keyword>
<dbReference type="KEGG" id="alam:RT761_02396"/>
<reference evidence="6 8" key="1">
    <citation type="journal article" date="2021" name="Nat. Commun.">
        <title>Isolation of a member of the candidate phylum Atribacteria reveals a unique cell membrane structure.</title>
        <authorList>
            <person name="Taiki K."/>
            <person name="Nobu M.K."/>
            <person name="Kusada H."/>
            <person name="Meng X.-Y."/>
            <person name="Hosoki N."/>
            <person name="Uematsu K."/>
            <person name="Yoshioka H."/>
            <person name="Kamagata Y."/>
            <person name="Tamaki H."/>
        </authorList>
    </citation>
    <scope>NUCLEOTIDE SEQUENCE [LARGE SCALE GENOMIC DNA]</scope>
    <source>
        <strain evidence="6 8">RT761</strain>
    </source>
</reference>
<dbReference type="KEGG" id="alam:RT761_02567"/>
<feature type="domain" description="Transposase IS110-like N-terminal" evidence="2">
    <location>
        <begin position="7"/>
        <end position="150"/>
    </location>
</feature>
<keyword evidence="8" id="KW-1185">Reference proteome</keyword>